<feature type="chain" id="PRO_5045309623" evidence="1">
    <location>
        <begin position="21"/>
        <end position="618"/>
    </location>
</feature>
<protein>
    <submittedName>
        <fullName evidence="4">PQQ-binding-like beta-propeller repeat protein</fullName>
    </submittedName>
</protein>
<evidence type="ECO:0000313" key="5">
    <source>
        <dbReference type="Proteomes" id="UP001485459"/>
    </source>
</evidence>
<proteinExistence type="predicted"/>
<dbReference type="InterPro" id="IPR004843">
    <property type="entry name" value="Calcineurin-like_PHP"/>
</dbReference>
<dbReference type="InterPro" id="IPR029052">
    <property type="entry name" value="Metallo-depent_PP-like"/>
</dbReference>
<accession>A0ABZ2YMW3</accession>
<evidence type="ECO:0000313" key="4">
    <source>
        <dbReference type="EMBL" id="WZN41076.1"/>
    </source>
</evidence>
<dbReference type="Pfam" id="PF13360">
    <property type="entry name" value="PQQ_2"/>
    <property type="match status" value="2"/>
</dbReference>
<dbReference type="PANTHER" id="PTHR34512">
    <property type="entry name" value="CELL SURFACE PROTEIN"/>
    <property type="match status" value="1"/>
</dbReference>
<dbReference type="SMART" id="SM00564">
    <property type="entry name" value="PQQ"/>
    <property type="match status" value="5"/>
</dbReference>
<name>A0ABZ2YMW3_9BACT</name>
<dbReference type="RefSeq" id="WP_341835936.1">
    <property type="nucleotide sequence ID" value="NZ_CP149822.1"/>
</dbReference>
<keyword evidence="5" id="KW-1185">Reference proteome</keyword>
<evidence type="ECO:0000259" key="3">
    <source>
        <dbReference type="Pfam" id="PF13360"/>
    </source>
</evidence>
<dbReference type="InterPro" id="IPR018391">
    <property type="entry name" value="PQQ_b-propeller_rpt"/>
</dbReference>
<dbReference type="InterPro" id="IPR002372">
    <property type="entry name" value="PQQ_rpt_dom"/>
</dbReference>
<gene>
    <name evidence="4" type="ORF">WJU16_24240</name>
</gene>
<feature type="domain" description="Pyrrolo-quinoline quinone repeat" evidence="3">
    <location>
        <begin position="523"/>
        <end position="616"/>
    </location>
</feature>
<dbReference type="EMBL" id="CP149822">
    <property type="protein sequence ID" value="WZN41076.1"/>
    <property type="molecule type" value="Genomic_DNA"/>
</dbReference>
<dbReference type="Gene3D" id="2.130.10.10">
    <property type="entry name" value="YVTN repeat-like/Quinoprotein amine dehydrogenase"/>
    <property type="match status" value="2"/>
</dbReference>
<evidence type="ECO:0000259" key="2">
    <source>
        <dbReference type="Pfam" id="PF00149"/>
    </source>
</evidence>
<dbReference type="InterPro" id="IPR011047">
    <property type="entry name" value="Quinoprotein_ADH-like_sf"/>
</dbReference>
<reference evidence="5" key="1">
    <citation type="submission" date="2024-03" db="EMBL/GenBank/DDBJ databases">
        <title>Chitinophaga horti sp. nov., isolated from garden soil.</title>
        <authorList>
            <person name="Lee D.S."/>
            <person name="Han D.M."/>
            <person name="Baek J.H."/>
            <person name="Choi D.G."/>
            <person name="Jeon J.H."/>
            <person name="Jeon C.O."/>
        </authorList>
    </citation>
    <scope>NUCLEOTIDE SEQUENCE [LARGE SCALE GENOMIC DNA]</scope>
    <source>
        <strain evidence="5">GPA1</strain>
    </source>
</reference>
<organism evidence="4 5">
    <name type="scientific">Chitinophaga pollutisoli</name>
    <dbReference type="NCBI Taxonomy" id="3133966"/>
    <lineage>
        <taxon>Bacteria</taxon>
        <taxon>Pseudomonadati</taxon>
        <taxon>Bacteroidota</taxon>
        <taxon>Chitinophagia</taxon>
        <taxon>Chitinophagales</taxon>
        <taxon>Chitinophagaceae</taxon>
        <taxon>Chitinophaga</taxon>
    </lineage>
</organism>
<feature type="domain" description="Pyrrolo-quinoline quinone repeat" evidence="3">
    <location>
        <begin position="287"/>
        <end position="410"/>
    </location>
</feature>
<sequence>MKTCFVWLLGALLLSGAATAQDTLFRFALVTDTHVGVETGLEDLERTIRDLNQLSGIDFVIFSGDVTEFGSDAELKIAKQAIDQLQKPWHIIPGNHDTKWSESGCNSFRTVFGDETFLFDHKGYRFIGTNSGPNMRMGPGQVPRENMVWLRKTLDRTPATMPIVYINHYPLDEGLNNWLDVYGMLREKNVQLMLCGHGHANRIMTRTSIPNVMCRSNLRAKAAEGGYNLVTVRRDSILFAERHPSGQTLPEWHRMAAATGGPTVYPAIADDAAKRVNDSFPGVKVKWQIQEDGDMGSAVAIAEGKIIYTTTNGDIKAADIETGKIRWRYKAGGKIYATPLVHAGHVVVPCSDGKVYCLRLANGKRAWVRETGMAIVSSPALHGEMAIVAGSDGHCRAWNIRTGAPAWDHPGLKGFVETKPLVYGGKVMFGTWGNKFYALHAGTGDSAWQWSNGAANRMFSPAAVWPVAAAGRAWIVSPDRYMTVIDTETGRQIWRFRDDKQWVRESLGQSEDSARVYAKTMQGNILAFDATVPERKLVWQSPVQLGYEICPTPITEKDGVVFIAGQSGLVCALSATDGSLRWKHQFSNCLVNTVQPLSGRLVLASSMDGKLVCLEAAN</sequence>
<keyword evidence="1" id="KW-0732">Signal</keyword>
<dbReference type="SUPFAM" id="SSF50998">
    <property type="entry name" value="Quinoprotein alcohol dehydrogenase-like"/>
    <property type="match status" value="1"/>
</dbReference>
<dbReference type="Pfam" id="PF00149">
    <property type="entry name" value="Metallophos"/>
    <property type="match status" value="1"/>
</dbReference>
<evidence type="ECO:0000256" key="1">
    <source>
        <dbReference type="SAM" id="SignalP"/>
    </source>
</evidence>
<feature type="domain" description="Calcineurin-like phosphoesterase" evidence="2">
    <location>
        <begin position="25"/>
        <end position="200"/>
    </location>
</feature>
<dbReference type="SUPFAM" id="SSF56300">
    <property type="entry name" value="Metallo-dependent phosphatases"/>
    <property type="match status" value="1"/>
</dbReference>
<feature type="signal peptide" evidence="1">
    <location>
        <begin position="1"/>
        <end position="20"/>
    </location>
</feature>
<dbReference type="PANTHER" id="PTHR34512:SF30">
    <property type="entry name" value="OUTER MEMBRANE PROTEIN ASSEMBLY FACTOR BAMB"/>
    <property type="match status" value="1"/>
</dbReference>
<dbReference type="InterPro" id="IPR015943">
    <property type="entry name" value="WD40/YVTN_repeat-like_dom_sf"/>
</dbReference>
<dbReference type="Gene3D" id="3.60.21.10">
    <property type="match status" value="1"/>
</dbReference>
<dbReference type="Proteomes" id="UP001485459">
    <property type="component" value="Chromosome"/>
</dbReference>